<reference evidence="3" key="1">
    <citation type="journal article" date="2019" name="Int. J. Syst. Evol. Microbiol.">
        <title>The Global Catalogue of Microorganisms (GCM) 10K type strain sequencing project: providing services to taxonomists for standard genome sequencing and annotation.</title>
        <authorList>
            <consortium name="The Broad Institute Genomics Platform"/>
            <consortium name="The Broad Institute Genome Sequencing Center for Infectious Disease"/>
            <person name="Wu L."/>
            <person name="Ma J."/>
        </authorList>
    </citation>
    <scope>NUCLEOTIDE SEQUENCE [LARGE SCALE GENOMIC DNA]</scope>
    <source>
        <strain evidence="3">JCM 3380</strain>
    </source>
</reference>
<dbReference type="InterPro" id="IPR018735">
    <property type="entry name" value="DUF2277"/>
</dbReference>
<feature type="region of interest" description="Disordered" evidence="1">
    <location>
        <begin position="70"/>
        <end position="91"/>
    </location>
</feature>
<evidence type="ECO:0000313" key="2">
    <source>
        <dbReference type="EMBL" id="GAA0215590.1"/>
    </source>
</evidence>
<organism evidence="2 3">
    <name type="scientific">Saccharothrix mutabilis subsp. mutabilis</name>
    <dbReference type="NCBI Taxonomy" id="66855"/>
    <lineage>
        <taxon>Bacteria</taxon>
        <taxon>Bacillati</taxon>
        <taxon>Actinomycetota</taxon>
        <taxon>Actinomycetes</taxon>
        <taxon>Pseudonocardiales</taxon>
        <taxon>Pseudonocardiaceae</taxon>
        <taxon>Saccharothrix</taxon>
    </lineage>
</organism>
<feature type="compositionally biased region" description="Low complexity" evidence="1">
    <location>
        <begin position="82"/>
        <end position="91"/>
    </location>
</feature>
<accession>A0ABP3CUI3</accession>
<dbReference type="RefSeq" id="WP_343932578.1">
    <property type="nucleotide sequence ID" value="NZ_BAAABU010000002.1"/>
</dbReference>
<gene>
    <name evidence="2" type="ORF">GCM10010492_11750</name>
</gene>
<evidence type="ECO:0000313" key="3">
    <source>
        <dbReference type="Proteomes" id="UP001500416"/>
    </source>
</evidence>
<comment type="caution">
    <text evidence="2">The sequence shown here is derived from an EMBL/GenBank/DDBJ whole genome shotgun (WGS) entry which is preliminary data.</text>
</comment>
<protein>
    <submittedName>
        <fullName evidence="2">DUF2277 domain-containing protein</fullName>
    </submittedName>
</protein>
<proteinExistence type="predicted"/>
<evidence type="ECO:0000256" key="1">
    <source>
        <dbReference type="SAM" id="MobiDB-lite"/>
    </source>
</evidence>
<dbReference type="Proteomes" id="UP001500416">
    <property type="component" value="Unassembled WGS sequence"/>
</dbReference>
<keyword evidence="3" id="KW-1185">Reference proteome</keyword>
<name>A0ABP3CUI3_9PSEU</name>
<sequence length="91" mass="9833">MCRNIRVLHNFEPPATEDEIHAAAVQYVRKVSGSTRPSAANQEAFDAAVEAVAEATRVLLESLVTKAPPRDREVEAAKAKQRAAARYGTAS</sequence>
<dbReference type="Pfam" id="PF10041">
    <property type="entry name" value="DUF2277"/>
    <property type="match status" value="1"/>
</dbReference>
<dbReference type="EMBL" id="BAAABU010000002">
    <property type="protein sequence ID" value="GAA0215590.1"/>
    <property type="molecule type" value="Genomic_DNA"/>
</dbReference>